<dbReference type="PANTHER" id="PTHR42928">
    <property type="entry name" value="TRICARBOXYLATE-BINDING PROTEIN"/>
    <property type="match status" value="1"/>
</dbReference>
<dbReference type="Gene3D" id="3.40.190.10">
    <property type="entry name" value="Periplasmic binding protein-like II"/>
    <property type="match status" value="1"/>
</dbReference>
<reference evidence="1" key="1">
    <citation type="submission" date="2020-05" db="EMBL/GenBank/DDBJ databases">
        <authorList>
            <person name="Chiriac C."/>
            <person name="Salcher M."/>
            <person name="Ghai R."/>
            <person name="Kavagutti S V."/>
        </authorList>
    </citation>
    <scope>NUCLEOTIDE SEQUENCE</scope>
</reference>
<dbReference type="InterPro" id="IPR005064">
    <property type="entry name" value="BUG"/>
</dbReference>
<sequence length="154" mass="16221">MIATAGGVKLTHVPYRGIAIASTSVISGEVQLAFSSVPTVIGHIRGGLLKPLAVTTVKRLDTLKDVPTMIESGFPGFELTPWFGILTTGGSPVPVVQKINADINKLLGQKDIAEKFAAQGADPAPWSTDQFAKVIRADIVKWAKVVKDSGATLD</sequence>
<dbReference type="EMBL" id="CAFAAY010000089">
    <property type="protein sequence ID" value="CAB4820383.1"/>
    <property type="molecule type" value="Genomic_DNA"/>
</dbReference>
<dbReference type="PANTHER" id="PTHR42928:SF5">
    <property type="entry name" value="BLR1237 PROTEIN"/>
    <property type="match status" value="1"/>
</dbReference>
<proteinExistence type="predicted"/>
<name>A0A6J6ZIQ6_9ZZZZ</name>
<gene>
    <name evidence="1" type="ORF">UFOPK3124_01009</name>
</gene>
<dbReference type="Gene3D" id="3.40.190.150">
    <property type="entry name" value="Bordetella uptake gene, domain 1"/>
    <property type="match status" value="1"/>
</dbReference>
<dbReference type="AlphaFoldDB" id="A0A6J6ZIQ6"/>
<organism evidence="1">
    <name type="scientific">freshwater metagenome</name>
    <dbReference type="NCBI Taxonomy" id="449393"/>
    <lineage>
        <taxon>unclassified sequences</taxon>
        <taxon>metagenomes</taxon>
        <taxon>ecological metagenomes</taxon>
    </lineage>
</organism>
<protein>
    <submittedName>
        <fullName evidence="1">Unannotated protein</fullName>
    </submittedName>
</protein>
<dbReference type="InterPro" id="IPR042100">
    <property type="entry name" value="Bug_dom1"/>
</dbReference>
<evidence type="ECO:0000313" key="1">
    <source>
        <dbReference type="EMBL" id="CAB4820383.1"/>
    </source>
</evidence>
<accession>A0A6J6ZIQ6</accession>
<dbReference type="Pfam" id="PF03401">
    <property type="entry name" value="TctC"/>
    <property type="match status" value="1"/>
</dbReference>